<evidence type="ECO:0000313" key="3">
    <source>
        <dbReference type="EMBL" id="CAI3976966.1"/>
    </source>
</evidence>
<evidence type="ECO:0000256" key="1">
    <source>
        <dbReference type="SAM" id="Coils"/>
    </source>
</evidence>
<evidence type="ECO:0000313" key="4">
    <source>
        <dbReference type="EMBL" id="CAL1130341.1"/>
    </source>
</evidence>
<reference evidence="3" key="1">
    <citation type="submission" date="2022-10" db="EMBL/GenBank/DDBJ databases">
        <authorList>
            <person name="Chen Y."/>
            <person name="Dougan E. K."/>
            <person name="Chan C."/>
            <person name="Rhodes N."/>
            <person name="Thang M."/>
        </authorList>
    </citation>
    <scope>NUCLEOTIDE SEQUENCE</scope>
</reference>
<sequence>MRSDGRPAVVSSRYAEGPVVLRAASSTPVVSSGPSRRTEDEVGAERLWWSDYCEQKLQELQLSFTKAIDQVTERMQADLRLTEDRLVELVDLEKNARSAQLLDLGRQVDHQHAEISEMVRSQVELRDQLATRQDLRSVVGSPAGALSATSDTTCKEHSFNQSSEVEQMVIKALSNEVNKRCHDLETQMRKIDFDAASIFARLDSVEADTIKLSRESHDVQTLRSDVEAVKRRLLVQTDRPSIAATGLPGLESARRRALFPPELRENISSCVQKVGETVDQALPGDEVTSDTASFHSGAKSGSDLPEQLQQQLKDGTVSQEGYLQALAVMQQLKERNDSLREKNAELAEEMFVPGARASMPLPSWSADQMIPADIRGGSGMAPAAPYQHQTGAMRSSSPGFRTVRAKMAAVPTAVPTTAVPGVIGTPVLVAQVPAVPAVSGTVPRTASPDRRQYF</sequence>
<dbReference type="EMBL" id="CAMXCT010000309">
    <property type="protein sequence ID" value="CAI3976966.1"/>
    <property type="molecule type" value="Genomic_DNA"/>
</dbReference>
<reference evidence="4" key="2">
    <citation type="submission" date="2024-04" db="EMBL/GenBank/DDBJ databases">
        <authorList>
            <person name="Chen Y."/>
            <person name="Shah S."/>
            <person name="Dougan E. K."/>
            <person name="Thang M."/>
            <person name="Chan C."/>
        </authorList>
    </citation>
    <scope>NUCLEOTIDE SEQUENCE [LARGE SCALE GENOMIC DNA]</scope>
</reference>
<evidence type="ECO:0000313" key="5">
    <source>
        <dbReference type="Proteomes" id="UP001152797"/>
    </source>
</evidence>
<keyword evidence="5" id="KW-1185">Reference proteome</keyword>
<organism evidence="3">
    <name type="scientific">Cladocopium goreaui</name>
    <dbReference type="NCBI Taxonomy" id="2562237"/>
    <lineage>
        <taxon>Eukaryota</taxon>
        <taxon>Sar</taxon>
        <taxon>Alveolata</taxon>
        <taxon>Dinophyceae</taxon>
        <taxon>Suessiales</taxon>
        <taxon>Symbiodiniaceae</taxon>
        <taxon>Cladocopium</taxon>
    </lineage>
</organism>
<gene>
    <name evidence="3" type="ORF">C1SCF055_LOCUS5146</name>
</gene>
<keyword evidence="1" id="KW-0175">Coiled coil</keyword>
<dbReference type="AlphaFoldDB" id="A0A9P1BPA1"/>
<dbReference type="EMBL" id="CAMXCT030000309">
    <property type="protein sequence ID" value="CAL4764278.1"/>
    <property type="molecule type" value="Genomic_DNA"/>
</dbReference>
<accession>A0A9P1BPA1</accession>
<dbReference type="EMBL" id="CAMXCT020000309">
    <property type="protein sequence ID" value="CAL1130341.1"/>
    <property type="molecule type" value="Genomic_DNA"/>
</dbReference>
<protein>
    <submittedName>
        <fullName evidence="3">Uncharacterized protein</fullName>
    </submittedName>
</protein>
<feature type="region of interest" description="Disordered" evidence="2">
    <location>
        <begin position="283"/>
        <end position="304"/>
    </location>
</feature>
<feature type="coiled-coil region" evidence="1">
    <location>
        <begin position="322"/>
        <end position="349"/>
    </location>
</feature>
<dbReference type="Proteomes" id="UP001152797">
    <property type="component" value="Unassembled WGS sequence"/>
</dbReference>
<evidence type="ECO:0000256" key="2">
    <source>
        <dbReference type="SAM" id="MobiDB-lite"/>
    </source>
</evidence>
<comment type="caution">
    <text evidence="3">The sequence shown here is derived from an EMBL/GenBank/DDBJ whole genome shotgun (WGS) entry which is preliminary data.</text>
</comment>
<name>A0A9P1BPA1_9DINO</name>
<proteinExistence type="predicted"/>